<evidence type="ECO:0000313" key="9">
    <source>
        <dbReference type="EMBL" id="MCU6718247.1"/>
    </source>
</evidence>
<dbReference type="InterPro" id="IPR001638">
    <property type="entry name" value="Solute-binding_3/MltF_N"/>
</dbReference>
<evidence type="ECO:0000256" key="2">
    <source>
        <dbReference type="ARBA" id="ARBA00010333"/>
    </source>
</evidence>
<dbReference type="CDD" id="cd00996">
    <property type="entry name" value="PBP2_AatB_like"/>
    <property type="match status" value="1"/>
</dbReference>
<gene>
    <name evidence="8" type="ORF">LKD47_09325</name>
    <name evidence="9" type="ORF">OCV43_13410</name>
</gene>
<keyword evidence="11" id="KW-1185">Reference proteome</keyword>
<dbReference type="EMBL" id="JAOQKI010000030">
    <property type="protein sequence ID" value="MCU6718247.1"/>
    <property type="molecule type" value="Genomic_DNA"/>
</dbReference>
<reference evidence="9 11" key="1">
    <citation type="journal article" date="2021" name="ISME Commun">
        <title>Automated analysis of genomic sequences facilitates high-throughput and comprehensive description of bacteria.</title>
        <authorList>
            <person name="Hitch T.C.A."/>
        </authorList>
    </citation>
    <scope>NUCLEOTIDE SEQUENCE [LARGE SCALE GENOMIC DNA]</scope>
    <source>
        <strain evidence="9 11">Sanger_19</strain>
    </source>
</reference>
<name>A0AAW4WCG5_9FIRM</name>
<evidence type="ECO:0000256" key="3">
    <source>
        <dbReference type="ARBA" id="ARBA00022729"/>
    </source>
</evidence>
<reference evidence="8" key="2">
    <citation type="submission" date="2021-10" db="EMBL/GenBank/DDBJ databases">
        <title>Anaerobic single-cell dispensing facilitates the cultivation of human gut bacteria.</title>
        <authorList>
            <person name="Afrizal A."/>
        </authorList>
    </citation>
    <scope>NUCLEOTIDE SEQUENCE</scope>
    <source>
        <strain evidence="8">CLA-AA-H204</strain>
    </source>
</reference>
<evidence type="ECO:0000313" key="10">
    <source>
        <dbReference type="Proteomes" id="UP001198893"/>
    </source>
</evidence>
<accession>A0AAW4WCG5</accession>
<evidence type="ECO:0000259" key="7">
    <source>
        <dbReference type="SMART" id="SM00062"/>
    </source>
</evidence>
<organism evidence="8 10">
    <name type="scientific">Roseburia amylophila</name>
    <dbReference type="NCBI Taxonomy" id="2981794"/>
    <lineage>
        <taxon>Bacteria</taxon>
        <taxon>Bacillati</taxon>
        <taxon>Bacillota</taxon>
        <taxon>Clostridia</taxon>
        <taxon>Lachnospirales</taxon>
        <taxon>Lachnospiraceae</taxon>
        <taxon>Roseburia</taxon>
    </lineage>
</organism>
<dbReference type="EMBL" id="JAJEQW010000009">
    <property type="protein sequence ID" value="MCC2242495.1"/>
    <property type="molecule type" value="Genomic_DNA"/>
</dbReference>
<dbReference type="PANTHER" id="PTHR35936:SF34">
    <property type="entry name" value="ABC TRANSPORTER EXTRACELLULAR-BINDING PROTEIN YCKB-RELATED"/>
    <property type="match status" value="1"/>
</dbReference>
<evidence type="ECO:0000256" key="5">
    <source>
        <dbReference type="SAM" id="MobiDB-lite"/>
    </source>
</evidence>
<comment type="caution">
    <text evidence="8">The sequence shown here is derived from an EMBL/GenBank/DDBJ whole genome shotgun (WGS) entry which is preliminary data.</text>
</comment>
<dbReference type="AlphaFoldDB" id="A0AAW4WCG5"/>
<evidence type="ECO:0000313" key="11">
    <source>
        <dbReference type="Proteomes" id="UP001209666"/>
    </source>
</evidence>
<dbReference type="Proteomes" id="UP001198893">
    <property type="component" value="Unassembled WGS sequence"/>
</dbReference>
<dbReference type="Proteomes" id="UP001209666">
    <property type="component" value="Unassembled WGS sequence"/>
</dbReference>
<feature type="chain" id="PRO_5043778306" evidence="6">
    <location>
        <begin position="20"/>
        <end position="287"/>
    </location>
</feature>
<proteinExistence type="inferred from homology"/>
<dbReference type="PANTHER" id="PTHR35936">
    <property type="entry name" value="MEMBRANE-BOUND LYTIC MUREIN TRANSGLYCOSYLASE F"/>
    <property type="match status" value="1"/>
</dbReference>
<keyword evidence="3 6" id="KW-0732">Signal</keyword>
<dbReference type="GO" id="GO:0030313">
    <property type="term" value="C:cell envelope"/>
    <property type="evidence" value="ECO:0007669"/>
    <property type="project" value="UniProtKB-SubCell"/>
</dbReference>
<feature type="region of interest" description="Disordered" evidence="5">
    <location>
        <begin position="22"/>
        <end position="47"/>
    </location>
</feature>
<dbReference type="PROSITE" id="PS51257">
    <property type="entry name" value="PROKAR_LIPOPROTEIN"/>
    <property type="match status" value="1"/>
</dbReference>
<evidence type="ECO:0000256" key="4">
    <source>
        <dbReference type="RuleBase" id="RU003744"/>
    </source>
</evidence>
<protein>
    <submittedName>
        <fullName evidence="8">Transporter substrate-binding domain-containing protein</fullName>
    </submittedName>
</protein>
<dbReference type="SUPFAM" id="SSF53850">
    <property type="entry name" value="Periplasmic binding protein-like II"/>
    <property type="match status" value="1"/>
</dbReference>
<reference evidence="9" key="3">
    <citation type="submission" date="2022-09" db="EMBL/GenBank/DDBJ databases">
        <authorList>
            <person name="Hitch T.C.A."/>
        </authorList>
    </citation>
    <scope>NUCLEOTIDE SEQUENCE</scope>
    <source>
        <strain evidence="9">Sanger_19</strain>
    </source>
</reference>
<dbReference type="SMART" id="SM00062">
    <property type="entry name" value="PBPb"/>
    <property type="match status" value="1"/>
</dbReference>
<comment type="similarity">
    <text evidence="2 4">Belongs to the bacterial solute-binding protein 3 family.</text>
</comment>
<dbReference type="Gene3D" id="3.40.190.10">
    <property type="entry name" value="Periplasmic binding protein-like II"/>
    <property type="match status" value="2"/>
</dbReference>
<evidence type="ECO:0000313" key="8">
    <source>
        <dbReference type="EMBL" id="MCC2242495.1"/>
    </source>
</evidence>
<dbReference type="PROSITE" id="PS01039">
    <property type="entry name" value="SBP_BACTERIAL_3"/>
    <property type="match status" value="1"/>
</dbReference>
<evidence type="ECO:0000256" key="6">
    <source>
        <dbReference type="SAM" id="SignalP"/>
    </source>
</evidence>
<dbReference type="InterPro" id="IPR018313">
    <property type="entry name" value="SBP_3_CS"/>
</dbReference>
<sequence>MKKKMLTVLLAAAMTVSLAGCGSKDADKKDNASVQNTENAKSDNGSDRTQFVVGFDAEFPPYGYMDEDGDYTGFDLELAQEVCDRNGWELVKKPINWDSKDMELESGSIDCIWNGFTMNGREDDYTFSDPYVDNSIVVVVAKDSDINKLSDLAGKVVDVQADSSGLAALQGDDATDENKELTASFAELQQVADYNTAFMNLESGAVDAVVLDIGVAKYQMSSRGDAFRMLDEQVSSEQYAIGFKKGNTELKDQVQKTLDEMVKDGTFTTIVNNYTDYNLPEMVCLGE</sequence>
<evidence type="ECO:0000256" key="1">
    <source>
        <dbReference type="ARBA" id="ARBA00004196"/>
    </source>
</evidence>
<feature type="signal peptide" evidence="6">
    <location>
        <begin position="1"/>
        <end position="19"/>
    </location>
</feature>
<dbReference type="RefSeq" id="WP_022243951.1">
    <property type="nucleotide sequence ID" value="NZ_JAJEQW010000009.1"/>
</dbReference>
<comment type="subcellular location">
    <subcellularLocation>
        <location evidence="1">Cell envelope</location>
    </subcellularLocation>
</comment>
<dbReference type="Pfam" id="PF00497">
    <property type="entry name" value="SBP_bac_3"/>
    <property type="match status" value="1"/>
</dbReference>
<feature type="domain" description="Solute-binding protein family 3/N-terminal" evidence="7">
    <location>
        <begin position="50"/>
        <end position="278"/>
    </location>
</feature>